<evidence type="ECO:0000256" key="2">
    <source>
        <dbReference type="PROSITE-ProRule" id="PRU01282"/>
    </source>
</evidence>
<evidence type="ECO:0000256" key="1">
    <source>
        <dbReference type="ARBA" id="ARBA00007198"/>
    </source>
</evidence>
<dbReference type="OrthoDB" id="1120494at2"/>
<dbReference type="PROSITE" id="PS51353">
    <property type="entry name" value="ARSC"/>
    <property type="match status" value="1"/>
</dbReference>
<proteinExistence type="inferred from homology"/>
<sequence>MKKVYFLQTCDTCRRILKEVNIDGFEKQEIKSTPVTVTQLEEMRKLTDSYESLFNKRAKLYKERDLKNQTLSETDYRQFILEEYTFLKRPVFIVEDKIFIGNSKKVIEILKERLNKL</sequence>
<dbReference type="STRING" id="447689.BA195_02955"/>
<comment type="caution">
    <text evidence="3">The sequence shown here is derived from an EMBL/GenBank/DDBJ whole genome shotgun (WGS) entry which is preliminary data.</text>
</comment>
<dbReference type="InterPro" id="IPR036249">
    <property type="entry name" value="Thioredoxin-like_sf"/>
</dbReference>
<evidence type="ECO:0000313" key="3">
    <source>
        <dbReference type="EMBL" id="OCK43678.1"/>
    </source>
</evidence>
<dbReference type="SUPFAM" id="SSF52833">
    <property type="entry name" value="Thioredoxin-like"/>
    <property type="match status" value="1"/>
</dbReference>
<dbReference type="RefSeq" id="WP_068702279.1">
    <property type="nucleotide sequence ID" value="NZ_JAUOSG010000015.1"/>
</dbReference>
<dbReference type="Pfam" id="PF03960">
    <property type="entry name" value="ArsC"/>
    <property type="match status" value="1"/>
</dbReference>
<keyword evidence="4" id="KW-1185">Reference proteome</keyword>
<dbReference type="Gene3D" id="3.40.30.10">
    <property type="entry name" value="Glutaredoxin"/>
    <property type="match status" value="1"/>
</dbReference>
<dbReference type="PANTHER" id="PTHR30041:SF8">
    <property type="entry name" value="PROTEIN YFFB"/>
    <property type="match status" value="1"/>
</dbReference>
<protein>
    <submittedName>
        <fullName evidence="3">Arsenate reductase</fullName>
    </submittedName>
</protein>
<comment type="similarity">
    <text evidence="1 2">Belongs to the ArsC family.</text>
</comment>
<organism evidence="3 4">
    <name type="scientific">Tenacibaculum soleae</name>
    <dbReference type="NCBI Taxonomy" id="447689"/>
    <lineage>
        <taxon>Bacteria</taxon>
        <taxon>Pseudomonadati</taxon>
        <taxon>Bacteroidota</taxon>
        <taxon>Flavobacteriia</taxon>
        <taxon>Flavobacteriales</taxon>
        <taxon>Flavobacteriaceae</taxon>
        <taxon>Tenacibaculum</taxon>
    </lineage>
</organism>
<gene>
    <name evidence="3" type="ORF">BA195_02955</name>
</gene>
<dbReference type="PANTHER" id="PTHR30041">
    <property type="entry name" value="ARSENATE REDUCTASE"/>
    <property type="match status" value="1"/>
</dbReference>
<accession>A0A1B9Y1I5</accession>
<dbReference type="InterPro" id="IPR006660">
    <property type="entry name" value="Arsenate_reductase-like"/>
</dbReference>
<dbReference type="Proteomes" id="UP000093186">
    <property type="component" value="Unassembled WGS sequence"/>
</dbReference>
<dbReference type="EMBL" id="MAKX01000001">
    <property type="protein sequence ID" value="OCK43678.1"/>
    <property type="molecule type" value="Genomic_DNA"/>
</dbReference>
<dbReference type="AlphaFoldDB" id="A0A1B9Y1I5"/>
<name>A0A1B9Y1I5_9FLAO</name>
<evidence type="ECO:0000313" key="4">
    <source>
        <dbReference type="Proteomes" id="UP000093186"/>
    </source>
</evidence>
<reference evidence="3 4" key="1">
    <citation type="submission" date="2016-06" db="EMBL/GenBank/DDBJ databases">
        <title>Draft Genome Sequence of Tenacibaculum soleae UCD-KL19.</title>
        <authorList>
            <person name="Eisen J.A."/>
            <person name="Coil D.A."/>
            <person name="Lujan K.M."/>
        </authorList>
    </citation>
    <scope>NUCLEOTIDE SEQUENCE [LARGE SCALE GENOMIC DNA]</scope>
    <source>
        <strain evidence="3 4">UCD-KL19</strain>
    </source>
</reference>